<dbReference type="InterPro" id="IPR012338">
    <property type="entry name" value="Beta-lactam/transpept-like"/>
</dbReference>
<accession>A0ABY1N470</accession>
<name>A0ABY1N470_9ACTN</name>
<gene>
    <name evidence="2" type="ORF">SAMN06265174_11065</name>
</gene>
<dbReference type="Gene3D" id="3.40.710.10">
    <property type="entry name" value="DD-peptidase/beta-lactamase superfamily"/>
    <property type="match status" value="1"/>
</dbReference>
<feature type="signal peptide" evidence="1">
    <location>
        <begin position="1"/>
        <end position="29"/>
    </location>
</feature>
<keyword evidence="1" id="KW-0732">Signal</keyword>
<comment type="caution">
    <text evidence="2">The sequence shown here is derived from an EMBL/GenBank/DDBJ whole genome shotgun (WGS) entry which is preliminary data.</text>
</comment>
<protein>
    <recommendedName>
        <fullName evidence="4">Beta-lactamase class A</fullName>
    </recommendedName>
</protein>
<evidence type="ECO:0000256" key="1">
    <source>
        <dbReference type="SAM" id="SignalP"/>
    </source>
</evidence>
<dbReference type="Proteomes" id="UP000315460">
    <property type="component" value="Unassembled WGS sequence"/>
</dbReference>
<sequence>MTLTSPRRWLRAVPLLALLTVGATGGGCAALSPTNGPPQVVVTETVATVTGTPVQGGVGEPGSLSETPAEPLSPSLAVTMDLDAVVAAARGEAGIAVAPVGGGEIREAGTWHTGVAWSTIKIPLAIAVARTDPRTIQNNASAISVSDNQAAENLWAHLGGGEAAAAATGRILAEGGDVTSVVPSVQMRPGYTVFGQTRWALVDQTRFATALPCLVDASQVIDLMGQIAPGQRWGLGRLPGARFKGGWGPGESGGYLVRQFGLVPAAGGDVAISLAAHAPTFESGTGALSAMVDALAPQLASIPGGVC</sequence>
<evidence type="ECO:0000313" key="3">
    <source>
        <dbReference type="Proteomes" id="UP000315460"/>
    </source>
</evidence>
<proteinExistence type="predicted"/>
<evidence type="ECO:0008006" key="4">
    <source>
        <dbReference type="Google" id="ProtNLM"/>
    </source>
</evidence>
<dbReference type="EMBL" id="FXTG01000010">
    <property type="protein sequence ID" value="SMO87747.1"/>
    <property type="molecule type" value="Genomic_DNA"/>
</dbReference>
<dbReference type="PROSITE" id="PS51257">
    <property type="entry name" value="PROKAR_LIPOPROTEIN"/>
    <property type="match status" value="1"/>
</dbReference>
<organism evidence="2 3">
    <name type="scientific">Dietzia kunjamensis subsp. schimae</name>
    <dbReference type="NCBI Taxonomy" id="498198"/>
    <lineage>
        <taxon>Bacteria</taxon>
        <taxon>Bacillati</taxon>
        <taxon>Actinomycetota</taxon>
        <taxon>Actinomycetes</taxon>
        <taxon>Mycobacteriales</taxon>
        <taxon>Dietziaceae</taxon>
        <taxon>Dietzia</taxon>
    </lineage>
</organism>
<keyword evidence="3" id="KW-1185">Reference proteome</keyword>
<evidence type="ECO:0000313" key="2">
    <source>
        <dbReference type="EMBL" id="SMO87747.1"/>
    </source>
</evidence>
<dbReference type="SUPFAM" id="SSF56601">
    <property type="entry name" value="beta-lactamase/transpeptidase-like"/>
    <property type="match status" value="1"/>
</dbReference>
<reference evidence="2 3" key="1">
    <citation type="submission" date="2017-05" db="EMBL/GenBank/DDBJ databases">
        <authorList>
            <person name="Varghese N."/>
            <person name="Submissions S."/>
        </authorList>
    </citation>
    <scope>NUCLEOTIDE SEQUENCE [LARGE SCALE GENOMIC DNA]</scope>
    <source>
        <strain evidence="2 3">DSM 45139</strain>
    </source>
</reference>
<feature type="chain" id="PRO_5047468163" description="Beta-lactamase class A" evidence="1">
    <location>
        <begin position="30"/>
        <end position="307"/>
    </location>
</feature>